<dbReference type="OrthoDB" id="9771846at2"/>
<sequence length="335" mass="38257">MTIEPPPADGSGTGTTGPLVSILVLTWNHEAYIRASLESMLAESYRNIEIIVCENGSSDGTWAELQRIVAEHPDRAIAIYQNPPGTKVTVGFNSLIARAQGELLCFFSGDDLFHGDRLARQVEAFQDNPDLEIVYSNGRFLGGRKDGELVHDEARFEEVFRLEPEGVLRFVFSNRGMMIQTLMARRPLIEAVGGFDETELADDWILNIRIFGHLTRRSQYAFLPLVSFLYRQHDNNAYKNFPRQSRLMLGVIDKYYHFDDRETEIAKMYYFQANVGAMYGFQHLGMTLGYLKEALRRQFRPRDLVMFPLRFAGAPGLRLYRRLRAAMRPAGRQAS</sequence>
<reference evidence="2 3" key="1">
    <citation type="submission" date="2019-03" db="EMBL/GenBank/DDBJ databases">
        <title>Genomic Encyclopedia of Type Strains, Phase IV (KMG-IV): sequencing the most valuable type-strain genomes for metagenomic binning, comparative biology and taxonomic classification.</title>
        <authorList>
            <person name="Goeker M."/>
        </authorList>
    </citation>
    <scope>NUCLEOTIDE SEQUENCE [LARGE SCALE GENOMIC DNA]</scope>
    <source>
        <strain evidence="2 3">DSM 25903</strain>
    </source>
</reference>
<feature type="domain" description="Glycosyltransferase 2-like" evidence="1">
    <location>
        <begin position="21"/>
        <end position="152"/>
    </location>
</feature>
<accession>A0A4V3DZ30</accession>
<dbReference type="Proteomes" id="UP000295122">
    <property type="component" value="Unassembled WGS sequence"/>
</dbReference>
<dbReference type="Pfam" id="PF00535">
    <property type="entry name" value="Glycos_transf_2"/>
    <property type="match status" value="1"/>
</dbReference>
<evidence type="ECO:0000259" key="1">
    <source>
        <dbReference type="Pfam" id="PF00535"/>
    </source>
</evidence>
<dbReference type="InterPro" id="IPR050834">
    <property type="entry name" value="Glycosyltransf_2"/>
</dbReference>
<keyword evidence="2" id="KW-0808">Transferase</keyword>
<evidence type="ECO:0000313" key="2">
    <source>
        <dbReference type="EMBL" id="TDR95009.1"/>
    </source>
</evidence>
<dbReference type="InterPro" id="IPR029044">
    <property type="entry name" value="Nucleotide-diphossugar_trans"/>
</dbReference>
<dbReference type="RefSeq" id="WP_133769854.1">
    <property type="nucleotide sequence ID" value="NZ_SNZR01000011.1"/>
</dbReference>
<name>A0A4V3DZ30_9HYPH</name>
<protein>
    <submittedName>
        <fullName evidence="2">Glycosyl transferase family 2</fullName>
    </submittedName>
</protein>
<comment type="caution">
    <text evidence="2">The sequence shown here is derived from an EMBL/GenBank/DDBJ whole genome shotgun (WGS) entry which is preliminary data.</text>
</comment>
<dbReference type="EMBL" id="SNZR01000011">
    <property type="protein sequence ID" value="TDR95009.1"/>
    <property type="molecule type" value="Genomic_DNA"/>
</dbReference>
<dbReference type="AlphaFoldDB" id="A0A4V3DZ30"/>
<proteinExistence type="predicted"/>
<dbReference type="InterPro" id="IPR001173">
    <property type="entry name" value="Glyco_trans_2-like"/>
</dbReference>
<gene>
    <name evidence="2" type="ORF">EV668_2301</name>
</gene>
<dbReference type="PANTHER" id="PTHR43685:SF11">
    <property type="entry name" value="GLYCOSYLTRANSFERASE TAGX-RELATED"/>
    <property type="match status" value="1"/>
</dbReference>
<dbReference type="Gene3D" id="3.90.550.10">
    <property type="entry name" value="Spore Coat Polysaccharide Biosynthesis Protein SpsA, Chain A"/>
    <property type="match status" value="1"/>
</dbReference>
<evidence type="ECO:0000313" key="3">
    <source>
        <dbReference type="Proteomes" id="UP000295122"/>
    </source>
</evidence>
<organism evidence="2 3">
    <name type="scientific">Enterovirga rhinocerotis</name>
    <dbReference type="NCBI Taxonomy" id="1339210"/>
    <lineage>
        <taxon>Bacteria</taxon>
        <taxon>Pseudomonadati</taxon>
        <taxon>Pseudomonadota</taxon>
        <taxon>Alphaproteobacteria</taxon>
        <taxon>Hyphomicrobiales</taxon>
        <taxon>Methylobacteriaceae</taxon>
        <taxon>Enterovirga</taxon>
    </lineage>
</organism>
<dbReference type="GO" id="GO:0016740">
    <property type="term" value="F:transferase activity"/>
    <property type="evidence" value="ECO:0007669"/>
    <property type="project" value="UniProtKB-KW"/>
</dbReference>
<dbReference type="PANTHER" id="PTHR43685">
    <property type="entry name" value="GLYCOSYLTRANSFERASE"/>
    <property type="match status" value="1"/>
</dbReference>
<keyword evidence="3" id="KW-1185">Reference proteome</keyword>
<dbReference type="SUPFAM" id="SSF53448">
    <property type="entry name" value="Nucleotide-diphospho-sugar transferases"/>
    <property type="match status" value="1"/>
</dbReference>